<dbReference type="CDD" id="cd04683">
    <property type="entry name" value="NUDIX_Hydrolase"/>
    <property type="match status" value="1"/>
</dbReference>
<dbReference type="EMBL" id="JBIVGG010000022">
    <property type="protein sequence ID" value="MFJ4084894.1"/>
    <property type="molecule type" value="Genomic_DNA"/>
</dbReference>
<dbReference type="Proteomes" id="UP001617511">
    <property type="component" value="Unassembled WGS sequence"/>
</dbReference>
<evidence type="ECO:0000313" key="4">
    <source>
        <dbReference type="EMBL" id="MFJ4084894.1"/>
    </source>
</evidence>
<dbReference type="PANTHER" id="PTHR43046:SF16">
    <property type="entry name" value="ADP-RIBOSE PYROPHOSPHATASE YJHB-RELATED"/>
    <property type="match status" value="1"/>
</dbReference>
<evidence type="ECO:0000259" key="3">
    <source>
        <dbReference type="PROSITE" id="PS51462"/>
    </source>
</evidence>
<dbReference type="PROSITE" id="PS51462">
    <property type="entry name" value="NUDIX"/>
    <property type="match status" value="1"/>
</dbReference>
<protein>
    <submittedName>
        <fullName evidence="4">NUDIX domain-containing protein</fullName>
    </submittedName>
</protein>
<comment type="cofactor">
    <cofactor evidence="1">
        <name>Mg(2+)</name>
        <dbReference type="ChEBI" id="CHEBI:18420"/>
    </cofactor>
</comment>
<sequence length="148" mass="16629">MAPQLPVNDVMLILERDGAVCLAERQGTGYADGKLNLPSGKLDPDEDVFDAVIREAFEEVGIVVPRDALRLVHVMHFRNPEGEPRVGWFFVAQHWDGEPRNMEPKKCAGLSWHAPDHLPDNTVPYNALGIAHWLKDEPFSVHGWERSA</sequence>
<dbReference type="Gene3D" id="3.90.79.10">
    <property type="entry name" value="Nucleoside Triphosphate Pyrophosphohydrolase"/>
    <property type="match status" value="1"/>
</dbReference>
<keyword evidence="2" id="KW-0378">Hydrolase</keyword>
<name>A0ABW8FS21_9ACTN</name>
<keyword evidence="5" id="KW-1185">Reference proteome</keyword>
<evidence type="ECO:0000256" key="1">
    <source>
        <dbReference type="ARBA" id="ARBA00001946"/>
    </source>
</evidence>
<dbReference type="InterPro" id="IPR020084">
    <property type="entry name" value="NUDIX_hydrolase_CS"/>
</dbReference>
<dbReference type="PANTHER" id="PTHR43046">
    <property type="entry name" value="GDP-MANNOSE MANNOSYL HYDROLASE"/>
    <property type="match status" value="1"/>
</dbReference>
<dbReference type="InterPro" id="IPR000086">
    <property type="entry name" value="NUDIX_hydrolase_dom"/>
</dbReference>
<reference evidence="4 5" key="1">
    <citation type="submission" date="2024-10" db="EMBL/GenBank/DDBJ databases">
        <title>The Natural Products Discovery Center: Release of the First 8490 Sequenced Strains for Exploring Actinobacteria Biosynthetic Diversity.</title>
        <authorList>
            <person name="Kalkreuter E."/>
            <person name="Kautsar S.A."/>
            <person name="Yang D."/>
            <person name="Bader C.D."/>
            <person name="Teijaro C.N."/>
            <person name="Fluegel L."/>
            <person name="Davis C.M."/>
            <person name="Simpson J.R."/>
            <person name="Lauterbach L."/>
            <person name="Steele A.D."/>
            <person name="Gui C."/>
            <person name="Meng S."/>
            <person name="Li G."/>
            <person name="Viehrig K."/>
            <person name="Ye F."/>
            <person name="Su P."/>
            <person name="Kiefer A.F."/>
            <person name="Nichols A."/>
            <person name="Cepeda A.J."/>
            <person name="Yan W."/>
            <person name="Fan B."/>
            <person name="Jiang Y."/>
            <person name="Adhikari A."/>
            <person name="Zheng C.-J."/>
            <person name="Schuster L."/>
            <person name="Cowan T.M."/>
            <person name="Smanski M.J."/>
            <person name="Chevrette M.G."/>
            <person name="De Carvalho L.P.S."/>
            <person name="Shen B."/>
        </authorList>
    </citation>
    <scope>NUCLEOTIDE SEQUENCE [LARGE SCALE GENOMIC DNA]</scope>
    <source>
        <strain evidence="4 5">NPDC089932</strain>
    </source>
</reference>
<dbReference type="RefSeq" id="WP_402076247.1">
    <property type="nucleotide sequence ID" value="NZ_JBIVGG010000022.1"/>
</dbReference>
<evidence type="ECO:0000256" key="2">
    <source>
        <dbReference type="ARBA" id="ARBA00022801"/>
    </source>
</evidence>
<proteinExistence type="predicted"/>
<dbReference type="InterPro" id="IPR015797">
    <property type="entry name" value="NUDIX_hydrolase-like_dom_sf"/>
</dbReference>
<dbReference type="SUPFAM" id="SSF55811">
    <property type="entry name" value="Nudix"/>
    <property type="match status" value="1"/>
</dbReference>
<dbReference type="Pfam" id="PF00293">
    <property type="entry name" value="NUDIX"/>
    <property type="match status" value="1"/>
</dbReference>
<gene>
    <name evidence="4" type="ORF">ACIP2Z_38875</name>
</gene>
<accession>A0ABW8FS21</accession>
<evidence type="ECO:0000313" key="5">
    <source>
        <dbReference type="Proteomes" id="UP001617511"/>
    </source>
</evidence>
<dbReference type="PROSITE" id="PS00893">
    <property type="entry name" value="NUDIX_BOX"/>
    <property type="match status" value="1"/>
</dbReference>
<comment type="caution">
    <text evidence="4">The sequence shown here is derived from an EMBL/GenBank/DDBJ whole genome shotgun (WGS) entry which is preliminary data.</text>
</comment>
<feature type="domain" description="Nudix hydrolase" evidence="3">
    <location>
        <begin position="3"/>
        <end position="136"/>
    </location>
</feature>
<organism evidence="4 5">
    <name type="scientific">Streptomyces iakyrus</name>
    <dbReference type="NCBI Taxonomy" id="68219"/>
    <lineage>
        <taxon>Bacteria</taxon>
        <taxon>Bacillati</taxon>
        <taxon>Actinomycetota</taxon>
        <taxon>Actinomycetes</taxon>
        <taxon>Kitasatosporales</taxon>
        <taxon>Streptomycetaceae</taxon>
        <taxon>Streptomyces</taxon>
    </lineage>
</organism>